<feature type="domain" description="Amidase" evidence="1">
    <location>
        <begin position="28"/>
        <end position="475"/>
    </location>
</feature>
<dbReference type="Gene3D" id="3.90.1300.10">
    <property type="entry name" value="Amidase signature (AS) domain"/>
    <property type="match status" value="1"/>
</dbReference>
<dbReference type="InterPro" id="IPR036928">
    <property type="entry name" value="AS_sf"/>
</dbReference>
<dbReference type="Pfam" id="PF01425">
    <property type="entry name" value="Amidase"/>
    <property type="match status" value="1"/>
</dbReference>
<reference evidence="2 3" key="1">
    <citation type="journal article" date="2014" name="Int. J. Syst. Evol. Microbiol.">
        <title>Complete genome sequence of Corynebacterium casei LMG S-19264T (=DSM 44701T), isolated from a smear-ripened cheese.</title>
        <authorList>
            <consortium name="US DOE Joint Genome Institute (JGI-PGF)"/>
            <person name="Walter F."/>
            <person name="Albersmeier A."/>
            <person name="Kalinowski J."/>
            <person name="Ruckert C."/>
        </authorList>
    </citation>
    <scope>NUCLEOTIDE SEQUENCE [LARGE SCALE GENOMIC DNA]</scope>
    <source>
        <strain evidence="2 3">IBRC-M 10912</strain>
    </source>
</reference>
<dbReference type="InterPro" id="IPR023631">
    <property type="entry name" value="Amidase_dom"/>
</dbReference>
<dbReference type="Proteomes" id="UP001595821">
    <property type="component" value="Unassembled WGS sequence"/>
</dbReference>
<evidence type="ECO:0000259" key="1">
    <source>
        <dbReference type="Pfam" id="PF01425"/>
    </source>
</evidence>
<evidence type="ECO:0000313" key="3">
    <source>
        <dbReference type="Proteomes" id="UP001595821"/>
    </source>
</evidence>
<dbReference type="EMBL" id="JBHSDJ010000132">
    <property type="protein sequence ID" value="MFC4249443.1"/>
    <property type="molecule type" value="Genomic_DNA"/>
</dbReference>
<sequence length="500" mass="53628">MTLEFDVLETTVLEIHDAMEAGEVTSRELVEQYLERIEAYDRDGPELNAIITVNPDARERADELDEKFTENGFVGPLHGVPVLVKDQAETAGITTTFGSEAFDDYVPERNATIVTNLEEAGAIVLAKTNLPDWASSWFGTSSVIGRTKNPYALDRDPGGSSAGTGAGVAANLGTVGIGEDTGGSIRLPSSFCNLFGIRVTTGLISRTGLAPLVTRQDTAGPMARTVRDMALLLDVLVGYDADDEWTAATELARVEGSYVDHLDEAGLEGARIGVLRDAFGSDDDPNAAPVNDVVEQALEELVDAGAELVDPVSVPDLMGQIEETMLYVLQSKHDLDQFLADREDAPVGSVEEIYESGQYYEGLDLLEAIAEGPADPADEPGYWRKVAAQGSFRRDLLYTIADHDLDAILFPDVQVVPPTDAELGETYTTATFPTNTVIGAQTLCPAVSIPGGFTDDGVPVGVELLGRPYDEPRLLELAYAYEQAVDPRRSPETAPALGEE</sequence>
<dbReference type="SUPFAM" id="SSF75304">
    <property type="entry name" value="Amidase signature (AS) enzymes"/>
    <property type="match status" value="1"/>
</dbReference>
<organism evidence="2 3">
    <name type="scientific">Natribaculum luteum</name>
    <dbReference type="NCBI Taxonomy" id="1586232"/>
    <lineage>
        <taxon>Archaea</taxon>
        <taxon>Methanobacteriati</taxon>
        <taxon>Methanobacteriota</taxon>
        <taxon>Stenosarchaea group</taxon>
        <taxon>Halobacteria</taxon>
        <taxon>Halobacteriales</taxon>
        <taxon>Natrialbaceae</taxon>
        <taxon>Natribaculum</taxon>
    </lineage>
</organism>
<dbReference type="PANTHER" id="PTHR42678">
    <property type="entry name" value="AMIDASE"/>
    <property type="match status" value="1"/>
</dbReference>
<evidence type="ECO:0000313" key="2">
    <source>
        <dbReference type="EMBL" id="MFC4249443.1"/>
    </source>
</evidence>
<dbReference type="AlphaFoldDB" id="A0ABD5P573"/>
<name>A0ABD5P573_9EURY</name>
<dbReference type="RefSeq" id="WP_246970874.1">
    <property type="nucleotide sequence ID" value="NZ_CP095397.1"/>
</dbReference>
<dbReference type="PANTHER" id="PTHR42678:SF34">
    <property type="entry name" value="OS04G0183300 PROTEIN"/>
    <property type="match status" value="1"/>
</dbReference>
<dbReference type="GeneID" id="71852088"/>
<gene>
    <name evidence="2" type="ORF">ACFOZ7_21340</name>
</gene>
<comment type="caution">
    <text evidence="2">The sequence shown here is derived from an EMBL/GenBank/DDBJ whole genome shotgun (WGS) entry which is preliminary data.</text>
</comment>
<proteinExistence type="predicted"/>
<accession>A0ABD5P573</accession>
<dbReference type="PIRSF" id="PIRSF001221">
    <property type="entry name" value="Amidase_fungi"/>
    <property type="match status" value="1"/>
</dbReference>
<protein>
    <submittedName>
        <fullName evidence="2">Amidase</fullName>
    </submittedName>
</protein>